<protein>
    <recommendedName>
        <fullName evidence="7">Hydroxyacylglutathione hydrolase</fullName>
        <ecNumber evidence="7">3.1.2.6</ecNumber>
    </recommendedName>
    <alternativeName>
        <fullName evidence="7">Glyoxalase II</fullName>
        <shortName evidence="7">Glx II</shortName>
    </alternativeName>
</protein>
<feature type="binding site" evidence="7">
    <location>
        <position position="171"/>
    </location>
    <ligand>
        <name>Zn(2+)</name>
        <dbReference type="ChEBI" id="CHEBI:29105"/>
        <label>2</label>
    </ligand>
</feature>
<gene>
    <name evidence="7 8" type="primary">gloB</name>
    <name evidence="8" type="ORF">CMV24_15805</name>
</gene>
<dbReference type="PANTHER" id="PTHR43705:SF1">
    <property type="entry name" value="HYDROXYACYLGLUTATHIONE HYDROLASE GLOB"/>
    <property type="match status" value="1"/>
</dbReference>
<dbReference type="PANTHER" id="PTHR43705">
    <property type="entry name" value="HYDROXYACYLGLUTATHIONE HYDROLASE"/>
    <property type="match status" value="1"/>
</dbReference>
<comment type="catalytic activity">
    <reaction evidence="1 7">
        <text>an S-(2-hydroxyacyl)glutathione + H2O = a 2-hydroxy carboxylate + glutathione + H(+)</text>
        <dbReference type="Rhea" id="RHEA:21864"/>
        <dbReference type="ChEBI" id="CHEBI:15377"/>
        <dbReference type="ChEBI" id="CHEBI:15378"/>
        <dbReference type="ChEBI" id="CHEBI:57925"/>
        <dbReference type="ChEBI" id="CHEBI:58896"/>
        <dbReference type="ChEBI" id="CHEBI:71261"/>
        <dbReference type="EC" id="3.1.2.6"/>
    </reaction>
</comment>
<keyword evidence="4 7" id="KW-0479">Metal-binding</keyword>
<dbReference type="GO" id="GO:0019243">
    <property type="term" value="P:methylglyoxal catabolic process to D-lactate via S-lactoyl-glutathione"/>
    <property type="evidence" value="ECO:0007669"/>
    <property type="project" value="UniProtKB-UniRule"/>
</dbReference>
<dbReference type="Pfam" id="PF16123">
    <property type="entry name" value="HAGH_C"/>
    <property type="match status" value="1"/>
</dbReference>
<dbReference type="Gene3D" id="3.60.15.10">
    <property type="entry name" value="Ribonuclease Z/Hydroxyacylglutathione hydrolase-like"/>
    <property type="match status" value="1"/>
</dbReference>
<dbReference type="InterPro" id="IPR017782">
    <property type="entry name" value="Hydroxyacylglutathione_Hdrlase"/>
</dbReference>
<dbReference type="RefSeq" id="WP_023662560.1">
    <property type="nucleotide sequence ID" value="NZ_CP010359.1"/>
</dbReference>
<dbReference type="GO" id="GO:0046872">
    <property type="term" value="F:metal ion binding"/>
    <property type="evidence" value="ECO:0007669"/>
    <property type="project" value="UniProtKB-KW"/>
</dbReference>
<evidence type="ECO:0000256" key="1">
    <source>
        <dbReference type="ARBA" id="ARBA00001623"/>
    </source>
</evidence>
<keyword evidence="6 7" id="KW-0862">Zinc</keyword>
<dbReference type="InterPro" id="IPR050110">
    <property type="entry name" value="Glyoxalase_II_hydrolase"/>
</dbReference>
<accession>A0A0B5KA56</accession>
<evidence type="ECO:0000256" key="2">
    <source>
        <dbReference type="ARBA" id="ARBA00004963"/>
    </source>
</evidence>
<dbReference type="CDD" id="cd07723">
    <property type="entry name" value="hydroxyacylglutathione_hydrolase_MBL-fold"/>
    <property type="match status" value="1"/>
</dbReference>
<evidence type="ECO:0000256" key="5">
    <source>
        <dbReference type="ARBA" id="ARBA00022801"/>
    </source>
</evidence>
<feature type="binding site" evidence="7">
    <location>
        <position position="112"/>
    </location>
    <ligand>
        <name>Zn(2+)</name>
        <dbReference type="ChEBI" id="CHEBI:29105"/>
        <label>1</label>
    </ligand>
</feature>
<dbReference type="STRING" id="1215115.GCA_000688275_03739"/>
<feature type="binding site" evidence="7">
    <location>
        <position position="56"/>
    </location>
    <ligand>
        <name>Zn(2+)</name>
        <dbReference type="ChEBI" id="CHEBI:29105"/>
        <label>1</label>
    </ligand>
</feature>
<reference evidence="8 9" key="1">
    <citation type="submission" date="2017-09" db="EMBL/GenBank/DDBJ databases">
        <authorList>
            <person name="Ehlers B."/>
            <person name="Leendertz F.H."/>
        </authorList>
    </citation>
    <scope>NUCLEOTIDE SEQUENCE [LARGE SCALE GENOMIC DNA]</scope>
    <source>
        <strain evidence="8 9">DJ-1</strain>
    </source>
</reference>
<dbReference type="KEGG" id="ppj:RK21_00958"/>
<organism evidence="8 9">
    <name type="scientific">Pseudomonas plecoglossicida</name>
    <dbReference type="NCBI Taxonomy" id="70775"/>
    <lineage>
        <taxon>Bacteria</taxon>
        <taxon>Pseudomonadati</taxon>
        <taxon>Pseudomonadota</taxon>
        <taxon>Gammaproteobacteria</taxon>
        <taxon>Pseudomonadales</taxon>
        <taxon>Pseudomonadaceae</taxon>
        <taxon>Pseudomonas</taxon>
    </lineage>
</organism>
<name>A0A0B5KA56_PSEDL</name>
<dbReference type="EMBL" id="NTME01000015">
    <property type="protein sequence ID" value="PBJ94551.1"/>
    <property type="molecule type" value="Genomic_DNA"/>
</dbReference>
<dbReference type="InterPro" id="IPR001279">
    <property type="entry name" value="Metallo-B-lactamas"/>
</dbReference>
<feature type="binding site" evidence="7">
    <location>
        <position position="133"/>
    </location>
    <ligand>
        <name>Zn(2+)</name>
        <dbReference type="ChEBI" id="CHEBI:29105"/>
        <label>2</label>
    </ligand>
</feature>
<evidence type="ECO:0000313" key="8">
    <source>
        <dbReference type="EMBL" id="PBJ94551.1"/>
    </source>
</evidence>
<comment type="cofactor">
    <cofactor evidence="7">
        <name>Zn(2+)</name>
        <dbReference type="ChEBI" id="CHEBI:29105"/>
    </cofactor>
    <text evidence="7">Binds 2 Zn(2+) ions per subunit.</text>
</comment>
<dbReference type="InterPro" id="IPR036866">
    <property type="entry name" value="RibonucZ/Hydroxyglut_hydro"/>
</dbReference>
<dbReference type="NCBIfam" id="TIGR03413">
    <property type="entry name" value="GSH_gloB"/>
    <property type="match status" value="1"/>
</dbReference>
<dbReference type="PIRSF" id="PIRSF005457">
    <property type="entry name" value="Glx"/>
    <property type="match status" value="1"/>
</dbReference>
<comment type="function">
    <text evidence="7">Thiolesterase that catalyzes the hydrolysis of S-D-lactoyl-glutathione to form glutathione and D-lactic acid.</text>
</comment>
<comment type="similarity">
    <text evidence="3 7">Belongs to the metallo-beta-lactamase superfamily. Glyoxalase II family.</text>
</comment>
<dbReference type="InterPro" id="IPR035680">
    <property type="entry name" value="Clx_II_MBL"/>
</dbReference>
<dbReference type="Proteomes" id="UP000218102">
    <property type="component" value="Unassembled WGS sequence"/>
</dbReference>
<dbReference type="SUPFAM" id="SSF56281">
    <property type="entry name" value="Metallo-hydrolase/oxidoreductase"/>
    <property type="match status" value="1"/>
</dbReference>
<feature type="binding site" evidence="7">
    <location>
        <position position="133"/>
    </location>
    <ligand>
        <name>Zn(2+)</name>
        <dbReference type="ChEBI" id="CHEBI:29105"/>
        <label>1</label>
    </ligand>
</feature>
<dbReference type="SMART" id="SM00849">
    <property type="entry name" value="Lactamase_B"/>
    <property type="match status" value="1"/>
</dbReference>
<evidence type="ECO:0000256" key="3">
    <source>
        <dbReference type="ARBA" id="ARBA00006759"/>
    </source>
</evidence>
<evidence type="ECO:0000256" key="6">
    <source>
        <dbReference type="ARBA" id="ARBA00022833"/>
    </source>
</evidence>
<dbReference type="EC" id="3.1.2.6" evidence="7"/>
<comment type="subunit">
    <text evidence="7">Monomer.</text>
</comment>
<dbReference type="UniPathway" id="UPA00619">
    <property type="reaction ID" value="UER00676"/>
</dbReference>
<evidence type="ECO:0000256" key="4">
    <source>
        <dbReference type="ARBA" id="ARBA00022723"/>
    </source>
</evidence>
<comment type="caution">
    <text evidence="8">The sequence shown here is derived from an EMBL/GenBank/DDBJ whole genome shotgun (WGS) entry which is preliminary data.</text>
</comment>
<comment type="pathway">
    <text evidence="2 7">Secondary metabolite metabolism; methylglyoxal degradation; (R)-lactate from methylglyoxal: step 2/2.</text>
</comment>
<feature type="binding site" evidence="7">
    <location>
        <position position="61"/>
    </location>
    <ligand>
        <name>Zn(2+)</name>
        <dbReference type="ChEBI" id="CHEBI:29105"/>
        <label>2</label>
    </ligand>
</feature>
<evidence type="ECO:0000256" key="7">
    <source>
        <dbReference type="HAMAP-Rule" id="MF_01374"/>
    </source>
</evidence>
<evidence type="ECO:0000313" key="9">
    <source>
        <dbReference type="Proteomes" id="UP000218102"/>
    </source>
</evidence>
<dbReference type="InterPro" id="IPR032282">
    <property type="entry name" value="HAGH_C"/>
</dbReference>
<dbReference type="GO" id="GO:0004416">
    <property type="term" value="F:hydroxyacylglutathione hydrolase activity"/>
    <property type="evidence" value="ECO:0007669"/>
    <property type="project" value="UniProtKB-UniRule"/>
</dbReference>
<sequence>MIQIDALPAFSDNYIWLLQDTAKRRCAVVDPGDAGPVERWLSANPGWELSDILVTHHHNDHVGGVERLKQLTGARVCGPAHERIPCRDLALDEGDQVTVLGVTFQVLAVPGHTLGHIALFSDQPATPVLFSGDTLFAAGCGRMFEGTPEQMQPALARLAALPEQTEVYCAHEYTLSNLRFAKAVEPENPHVQQRFEDVTRLRADNRITLPSTIGLERLTNPFLRTSETLVKQKADEWKGHSNPSHVAVFAALRSWKDTF</sequence>
<proteinExistence type="inferred from homology"/>
<feature type="binding site" evidence="7">
    <location>
        <position position="58"/>
    </location>
    <ligand>
        <name>Zn(2+)</name>
        <dbReference type="ChEBI" id="CHEBI:29105"/>
        <label>1</label>
    </ligand>
</feature>
<dbReference type="HAMAP" id="MF_01374">
    <property type="entry name" value="Glyoxalase_2"/>
    <property type="match status" value="1"/>
</dbReference>
<dbReference type="Pfam" id="PF00753">
    <property type="entry name" value="Lactamase_B"/>
    <property type="match status" value="1"/>
</dbReference>
<feature type="binding site" evidence="7">
    <location>
        <position position="60"/>
    </location>
    <ligand>
        <name>Zn(2+)</name>
        <dbReference type="ChEBI" id="CHEBI:29105"/>
        <label>2</label>
    </ligand>
</feature>
<dbReference type="AlphaFoldDB" id="A0A0B5KA56"/>
<keyword evidence="5 7" id="KW-0378">Hydrolase</keyword>